<evidence type="ECO:0000313" key="3">
    <source>
        <dbReference type="Proteomes" id="UP000185663"/>
    </source>
</evidence>
<feature type="transmembrane region" description="Helical" evidence="1">
    <location>
        <begin position="90"/>
        <end position="108"/>
    </location>
</feature>
<feature type="transmembrane region" description="Helical" evidence="1">
    <location>
        <begin position="158"/>
        <end position="176"/>
    </location>
</feature>
<evidence type="ECO:0000313" key="2">
    <source>
        <dbReference type="EMBL" id="SDS33094.1"/>
    </source>
</evidence>
<dbReference type="PANTHER" id="PTHR37308:SF1">
    <property type="entry name" value="POLYPRENYL-PHOSPHATE TRANSPORTER"/>
    <property type="match status" value="1"/>
</dbReference>
<dbReference type="InterPro" id="IPR007163">
    <property type="entry name" value="VCA0040-like"/>
</dbReference>
<keyword evidence="3" id="KW-1185">Reference proteome</keyword>
<reference evidence="2 3" key="1">
    <citation type="submission" date="2016-10" db="EMBL/GenBank/DDBJ databases">
        <authorList>
            <person name="de Groot N.N."/>
        </authorList>
    </citation>
    <scope>NUCLEOTIDE SEQUENCE [LARGE SCALE GENOMIC DNA]</scope>
    <source>
        <strain evidence="2 3">DSM 22126</strain>
    </source>
</reference>
<accession>A0A1H1RBE9</accession>
<keyword evidence="1" id="KW-1133">Transmembrane helix</keyword>
<keyword evidence="1" id="KW-0472">Membrane</keyword>
<feature type="transmembrane region" description="Helical" evidence="1">
    <location>
        <begin position="183"/>
        <end position="213"/>
    </location>
</feature>
<dbReference type="EMBL" id="LT629776">
    <property type="protein sequence ID" value="SDS33094.1"/>
    <property type="molecule type" value="Genomic_DNA"/>
</dbReference>
<dbReference type="AlphaFoldDB" id="A0A1H1RBE9"/>
<keyword evidence="1" id="KW-0812">Transmembrane</keyword>
<dbReference type="Pfam" id="PF04018">
    <property type="entry name" value="VCA0040-like"/>
    <property type="match status" value="1"/>
</dbReference>
<dbReference type="OrthoDB" id="9793746at2"/>
<organism evidence="2 3">
    <name type="scientific">Paraoerskovia marina</name>
    <dbReference type="NCBI Taxonomy" id="545619"/>
    <lineage>
        <taxon>Bacteria</taxon>
        <taxon>Bacillati</taxon>
        <taxon>Actinomycetota</taxon>
        <taxon>Actinomycetes</taxon>
        <taxon>Micrococcales</taxon>
        <taxon>Cellulomonadaceae</taxon>
        <taxon>Paraoerskovia</taxon>
    </lineage>
</organism>
<name>A0A1H1RBE9_9CELL</name>
<dbReference type="PANTHER" id="PTHR37308">
    <property type="entry name" value="INTEGRAL MEMBRANE PROTEIN"/>
    <property type="match status" value="1"/>
</dbReference>
<feature type="transmembrane region" description="Helical" evidence="1">
    <location>
        <begin position="293"/>
        <end position="314"/>
    </location>
</feature>
<dbReference type="eggNOG" id="COG2035">
    <property type="taxonomic scope" value="Bacteria"/>
</dbReference>
<sequence>MPTHARPSDRGPRRAGSVALNVVRGGLMGTAETVPGVSGGTIALMVGVYEDLLTSAGHLLSGLRIAATDGVRGRGLDRAREDLDRVRWDILLPLGVGMAIALVVMSGVMEEVVTEHPFEMNALFFGLVLASLWVPYSLSAAAEPRPRGRSRWSWKDGAAAVAGAVVALVVVGLPAGEVEPTPVVIVVSAFIAVTALVLPGLSGSFLLLTMGLYESTLGAVNDRDLGYLALFALGAVLGLASIVKLLQWLLEHRRRVTLAVLTGVMAGSLRALWPWQDDDRGLQAPSEDLGTAVAFAAAGFVVVVALIVLERVIVARTASTS</sequence>
<gene>
    <name evidence="2" type="ORF">SAMN04489860_1313</name>
</gene>
<feature type="transmembrane region" description="Helical" evidence="1">
    <location>
        <begin position="120"/>
        <end position="138"/>
    </location>
</feature>
<dbReference type="RefSeq" id="WP_052367152.1">
    <property type="nucleotide sequence ID" value="NZ_LT629776.1"/>
</dbReference>
<dbReference type="Proteomes" id="UP000185663">
    <property type="component" value="Chromosome I"/>
</dbReference>
<feature type="transmembrane region" description="Helical" evidence="1">
    <location>
        <begin position="225"/>
        <end position="243"/>
    </location>
</feature>
<feature type="transmembrane region" description="Helical" evidence="1">
    <location>
        <begin position="255"/>
        <end position="273"/>
    </location>
</feature>
<proteinExistence type="predicted"/>
<evidence type="ECO:0000256" key="1">
    <source>
        <dbReference type="SAM" id="Phobius"/>
    </source>
</evidence>
<protein>
    <submittedName>
        <fullName evidence="2">Putative membrane protein</fullName>
    </submittedName>
</protein>